<evidence type="ECO:0000259" key="12">
    <source>
        <dbReference type="Pfam" id="PF02558"/>
    </source>
</evidence>
<dbReference type="InterPro" id="IPR013328">
    <property type="entry name" value="6PGD_dom2"/>
</dbReference>
<evidence type="ECO:0000256" key="11">
    <source>
        <dbReference type="SAM" id="Phobius"/>
    </source>
</evidence>
<feature type="domain" description="Ketopantoate reductase C-terminal" evidence="13">
    <location>
        <begin position="179"/>
        <end position="316"/>
    </location>
</feature>
<dbReference type="EMBL" id="BSNL01000001">
    <property type="protein sequence ID" value="GLQ27450.1"/>
    <property type="molecule type" value="Genomic_DNA"/>
</dbReference>
<dbReference type="InterPro" id="IPR050838">
    <property type="entry name" value="Ketopantoate_reductase"/>
</dbReference>
<feature type="transmembrane region" description="Helical" evidence="11">
    <location>
        <begin position="6"/>
        <end position="28"/>
    </location>
</feature>
<comment type="similarity">
    <text evidence="2 10">Belongs to the ketopantoate reductase family.</text>
</comment>
<reference evidence="14" key="1">
    <citation type="journal article" date="2014" name="Int. J. Syst. Evol. Microbiol.">
        <title>Complete genome of a new Firmicutes species belonging to the dominant human colonic microbiota ('Ruminococcus bicirculans') reveals two chromosomes and a selective capacity to utilize plant glucans.</title>
        <authorList>
            <consortium name="NISC Comparative Sequencing Program"/>
            <person name="Wegmann U."/>
            <person name="Louis P."/>
            <person name="Goesmann A."/>
            <person name="Henrissat B."/>
            <person name="Duncan S.H."/>
            <person name="Flint H.J."/>
        </authorList>
    </citation>
    <scope>NUCLEOTIDE SEQUENCE</scope>
    <source>
        <strain evidence="14">NBRC 109915</strain>
    </source>
</reference>
<dbReference type="EC" id="1.1.1.169" evidence="3 10"/>
<sequence>MENSDPHIVVAGAGSIGCFVGGLLAAAGRNVTLLARPRIAAEVRAHGLTLTDLDGMAVQVNADAIGISTDAAILARADLVLVSVKSRDTDAMGSLINTHTARGAPVISLQNGVFNGADLRRLLPARDVRAGMVPFNVVPMGQGCYHRAVEGDIVIEAGAGDLASVLTVPHLACLESREIENVQWGKFLMNLNNALNALSGLPIKVQLKDRNWRRLMADQWAEALRVIQRHGIRPASSTPVSVSLIPWVLRLPTGLFTRVAAAMLKIDPQARTSMSYDLMEGRPTEIDALQGVVVEMGQALGIATPINAMVMDVMRTAELAGEGLPNLSARALRRELQAGGAAAQPSNGA</sequence>
<comment type="catalytic activity">
    <reaction evidence="9 10">
        <text>(R)-pantoate + NADP(+) = 2-dehydropantoate + NADPH + H(+)</text>
        <dbReference type="Rhea" id="RHEA:16233"/>
        <dbReference type="ChEBI" id="CHEBI:11561"/>
        <dbReference type="ChEBI" id="CHEBI:15378"/>
        <dbReference type="ChEBI" id="CHEBI:15980"/>
        <dbReference type="ChEBI" id="CHEBI:57783"/>
        <dbReference type="ChEBI" id="CHEBI:58349"/>
        <dbReference type="EC" id="1.1.1.169"/>
    </reaction>
</comment>
<evidence type="ECO:0000256" key="10">
    <source>
        <dbReference type="RuleBase" id="RU362068"/>
    </source>
</evidence>
<evidence type="ECO:0000256" key="9">
    <source>
        <dbReference type="ARBA" id="ARBA00048793"/>
    </source>
</evidence>
<proteinExistence type="inferred from homology"/>
<keyword evidence="5 10" id="KW-0566">Pantothenate biosynthesis</keyword>
<dbReference type="InterPro" id="IPR036291">
    <property type="entry name" value="NAD(P)-bd_dom_sf"/>
</dbReference>
<dbReference type="InterPro" id="IPR013752">
    <property type="entry name" value="KPA_reductase"/>
</dbReference>
<comment type="caution">
    <text evidence="14">The sequence shown here is derived from an EMBL/GenBank/DDBJ whole genome shotgun (WGS) entry which is preliminary data.</text>
</comment>
<dbReference type="InterPro" id="IPR013332">
    <property type="entry name" value="KPR_N"/>
</dbReference>
<keyword evidence="7 10" id="KW-0560">Oxidoreductase</keyword>
<dbReference type="SUPFAM" id="SSF48179">
    <property type="entry name" value="6-phosphogluconate dehydrogenase C-terminal domain-like"/>
    <property type="match status" value="1"/>
</dbReference>
<comment type="function">
    <text evidence="10">Catalyzes the NADPH-dependent reduction of ketopantoate into pantoic acid.</text>
</comment>
<name>A0ABQ5VK15_9RHOB</name>
<organism evidence="14 15">
    <name type="scientific">Sulfitobacter pacificus</name>
    <dbReference type="NCBI Taxonomy" id="1499314"/>
    <lineage>
        <taxon>Bacteria</taxon>
        <taxon>Pseudomonadati</taxon>
        <taxon>Pseudomonadota</taxon>
        <taxon>Alphaproteobacteria</taxon>
        <taxon>Rhodobacterales</taxon>
        <taxon>Roseobacteraceae</taxon>
        <taxon>Sulfitobacter</taxon>
    </lineage>
</organism>
<dbReference type="NCBIfam" id="NF006083">
    <property type="entry name" value="PRK08229.1"/>
    <property type="match status" value="1"/>
</dbReference>
<evidence type="ECO:0000313" key="15">
    <source>
        <dbReference type="Proteomes" id="UP001161388"/>
    </source>
</evidence>
<evidence type="ECO:0000256" key="4">
    <source>
        <dbReference type="ARBA" id="ARBA00019465"/>
    </source>
</evidence>
<dbReference type="Gene3D" id="3.40.50.720">
    <property type="entry name" value="NAD(P)-binding Rossmann-like Domain"/>
    <property type="match status" value="1"/>
</dbReference>
<evidence type="ECO:0000313" key="14">
    <source>
        <dbReference type="EMBL" id="GLQ27450.1"/>
    </source>
</evidence>
<evidence type="ECO:0000256" key="2">
    <source>
        <dbReference type="ARBA" id="ARBA00007870"/>
    </source>
</evidence>
<keyword evidence="15" id="KW-1185">Reference proteome</keyword>
<evidence type="ECO:0000256" key="5">
    <source>
        <dbReference type="ARBA" id="ARBA00022655"/>
    </source>
</evidence>
<keyword evidence="6 10" id="KW-0521">NADP</keyword>
<evidence type="ECO:0000256" key="6">
    <source>
        <dbReference type="ARBA" id="ARBA00022857"/>
    </source>
</evidence>
<dbReference type="PANTHER" id="PTHR43765:SF2">
    <property type="entry name" value="2-DEHYDROPANTOATE 2-REDUCTASE"/>
    <property type="match status" value="1"/>
</dbReference>
<dbReference type="SUPFAM" id="SSF51735">
    <property type="entry name" value="NAD(P)-binding Rossmann-fold domains"/>
    <property type="match status" value="1"/>
</dbReference>
<evidence type="ECO:0000259" key="13">
    <source>
        <dbReference type="Pfam" id="PF08546"/>
    </source>
</evidence>
<keyword evidence="11" id="KW-0472">Membrane</keyword>
<gene>
    <name evidence="14" type="ORF">GCM10007927_22530</name>
</gene>
<keyword evidence="11" id="KW-0812">Transmembrane</keyword>
<dbReference type="Pfam" id="PF02558">
    <property type="entry name" value="ApbA"/>
    <property type="match status" value="1"/>
</dbReference>
<keyword evidence="11" id="KW-1133">Transmembrane helix</keyword>
<dbReference type="InterPro" id="IPR008927">
    <property type="entry name" value="6-PGluconate_DH-like_C_sf"/>
</dbReference>
<comment type="pathway">
    <text evidence="1 10">Cofactor biosynthesis; (R)-pantothenate biosynthesis; (R)-pantoate from 3-methyl-2-oxobutanoate: step 2/2.</text>
</comment>
<dbReference type="InterPro" id="IPR003710">
    <property type="entry name" value="ApbA"/>
</dbReference>
<accession>A0ABQ5VK15</accession>
<dbReference type="PANTHER" id="PTHR43765">
    <property type="entry name" value="2-DEHYDROPANTOATE 2-REDUCTASE-RELATED"/>
    <property type="match status" value="1"/>
</dbReference>
<protein>
    <recommendedName>
        <fullName evidence="4 10">2-dehydropantoate 2-reductase</fullName>
        <ecNumber evidence="3 10">1.1.1.169</ecNumber>
    </recommendedName>
    <alternativeName>
        <fullName evidence="8 10">Ketopantoate reductase</fullName>
    </alternativeName>
</protein>
<dbReference type="Proteomes" id="UP001161388">
    <property type="component" value="Unassembled WGS sequence"/>
</dbReference>
<dbReference type="RefSeq" id="WP_284373475.1">
    <property type="nucleotide sequence ID" value="NZ_BSNL01000001.1"/>
</dbReference>
<dbReference type="Pfam" id="PF08546">
    <property type="entry name" value="ApbA_C"/>
    <property type="match status" value="1"/>
</dbReference>
<evidence type="ECO:0000256" key="7">
    <source>
        <dbReference type="ARBA" id="ARBA00023002"/>
    </source>
</evidence>
<feature type="domain" description="Ketopantoate reductase N-terminal" evidence="12">
    <location>
        <begin position="8"/>
        <end position="157"/>
    </location>
</feature>
<dbReference type="NCBIfam" id="TIGR00745">
    <property type="entry name" value="apbA_panE"/>
    <property type="match status" value="1"/>
</dbReference>
<evidence type="ECO:0000256" key="8">
    <source>
        <dbReference type="ARBA" id="ARBA00032024"/>
    </source>
</evidence>
<evidence type="ECO:0000256" key="3">
    <source>
        <dbReference type="ARBA" id="ARBA00013014"/>
    </source>
</evidence>
<dbReference type="Gene3D" id="1.10.1040.10">
    <property type="entry name" value="N-(1-d-carboxylethyl)-l-norvaline Dehydrogenase, domain 2"/>
    <property type="match status" value="1"/>
</dbReference>
<evidence type="ECO:0000256" key="1">
    <source>
        <dbReference type="ARBA" id="ARBA00004994"/>
    </source>
</evidence>
<reference evidence="14" key="2">
    <citation type="submission" date="2023-01" db="EMBL/GenBank/DDBJ databases">
        <title>Draft genome sequence of Sulfitobacter pacificus strain NBRC 109915.</title>
        <authorList>
            <person name="Sun Q."/>
            <person name="Mori K."/>
        </authorList>
    </citation>
    <scope>NUCLEOTIDE SEQUENCE</scope>
    <source>
        <strain evidence="14">NBRC 109915</strain>
    </source>
</reference>